<evidence type="ECO:0000256" key="5">
    <source>
        <dbReference type="ARBA" id="ARBA00022989"/>
    </source>
</evidence>
<keyword evidence="3 9" id="KW-0808">Transferase</keyword>
<feature type="transmembrane region" description="Helical" evidence="8">
    <location>
        <begin position="235"/>
        <end position="258"/>
    </location>
</feature>
<dbReference type="EMBL" id="CP001791">
    <property type="protein sequence ID" value="ADI00546.1"/>
    <property type="molecule type" value="Genomic_DNA"/>
</dbReference>
<accession>D6Y044</accession>
<dbReference type="GO" id="GO:0009103">
    <property type="term" value="P:lipopolysaccharide biosynthetic process"/>
    <property type="evidence" value="ECO:0007669"/>
    <property type="project" value="TreeGrafter"/>
</dbReference>
<feature type="transmembrane region" description="Helical" evidence="8">
    <location>
        <begin position="279"/>
        <end position="306"/>
    </location>
</feature>
<dbReference type="GO" id="GO:0071555">
    <property type="term" value="P:cell wall organization"/>
    <property type="evidence" value="ECO:0007669"/>
    <property type="project" value="TreeGrafter"/>
</dbReference>
<keyword evidence="6 8" id="KW-0472">Membrane</keyword>
<feature type="transmembrane region" description="Helical" evidence="8">
    <location>
        <begin position="184"/>
        <end position="202"/>
    </location>
</feature>
<dbReference type="AlphaFoldDB" id="D6Y044"/>
<dbReference type="GO" id="GO:0044038">
    <property type="term" value="P:cell wall macromolecule biosynthetic process"/>
    <property type="evidence" value="ECO:0007669"/>
    <property type="project" value="TreeGrafter"/>
</dbReference>
<dbReference type="PROSITE" id="PS01348">
    <property type="entry name" value="MRAY_2"/>
    <property type="match status" value="1"/>
</dbReference>
<organism evidence="9 10">
    <name type="scientific">Bacillus selenitireducens (strain ATCC 700615 / DSM 15326 / MLS10)</name>
    <dbReference type="NCBI Taxonomy" id="439292"/>
    <lineage>
        <taxon>Bacteria</taxon>
        <taxon>Bacillati</taxon>
        <taxon>Bacillota</taxon>
        <taxon>Bacilli</taxon>
        <taxon>Bacillales</taxon>
        <taxon>Bacillaceae</taxon>
        <taxon>Salisediminibacterium</taxon>
    </lineage>
</organism>
<dbReference type="GO" id="GO:0016780">
    <property type="term" value="F:phosphotransferase activity, for other substituted phosphate groups"/>
    <property type="evidence" value="ECO:0007669"/>
    <property type="project" value="InterPro"/>
</dbReference>
<dbReference type="GO" id="GO:0046872">
    <property type="term" value="F:metal ion binding"/>
    <property type="evidence" value="ECO:0007669"/>
    <property type="project" value="UniProtKB-KW"/>
</dbReference>
<keyword evidence="7" id="KW-0479">Metal-binding</keyword>
<evidence type="ECO:0000256" key="3">
    <source>
        <dbReference type="ARBA" id="ARBA00022679"/>
    </source>
</evidence>
<feature type="transmembrane region" description="Helical" evidence="8">
    <location>
        <begin position="129"/>
        <end position="148"/>
    </location>
</feature>
<feature type="transmembrane region" description="Helical" evidence="8">
    <location>
        <begin position="50"/>
        <end position="66"/>
    </location>
</feature>
<feature type="transmembrane region" description="Helical" evidence="8">
    <location>
        <begin position="72"/>
        <end position="89"/>
    </location>
</feature>
<protein>
    <submittedName>
        <fullName evidence="9">Glycosyl transferase, family 4, conserved region</fullName>
    </submittedName>
</protein>
<evidence type="ECO:0000313" key="9">
    <source>
        <dbReference type="EMBL" id="ADI00546.1"/>
    </source>
</evidence>
<dbReference type="PANTHER" id="PTHR22926:SF3">
    <property type="entry name" value="UNDECAPRENYL-PHOSPHATE ALPHA-N-ACETYLGLUCOSAMINYL 1-PHOSPHATE TRANSFERASE"/>
    <property type="match status" value="1"/>
</dbReference>
<dbReference type="Proteomes" id="UP000000271">
    <property type="component" value="Chromosome"/>
</dbReference>
<dbReference type="HOGENOM" id="CLU_023982_2_4_9"/>
<reference evidence="9" key="1">
    <citation type="submission" date="2009-10" db="EMBL/GenBank/DDBJ databases">
        <title>Complete sequence of Bacillus selenitireducens MLS10.</title>
        <authorList>
            <consortium name="US DOE Joint Genome Institute"/>
            <person name="Lucas S."/>
            <person name="Copeland A."/>
            <person name="Lapidus A."/>
            <person name="Glavina del Rio T."/>
            <person name="Dalin E."/>
            <person name="Tice H."/>
            <person name="Bruce D."/>
            <person name="Goodwin L."/>
            <person name="Pitluck S."/>
            <person name="Sims D."/>
            <person name="Brettin T."/>
            <person name="Detter J.C."/>
            <person name="Han C."/>
            <person name="Larimer F."/>
            <person name="Land M."/>
            <person name="Hauser L."/>
            <person name="Kyrpides N."/>
            <person name="Ovchinnikova G."/>
            <person name="Stolz J."/>
        </authorList>
    </citation>
    <scope>NUCLEOTIDE SEQUENCE [LARGE SCALE GENOMIC DNA]</scope>
    <source>
        <strain evidence="9">MLS10</strain>
    </source>
</reference>
<feature type="transmembrane region" description="Helical" evidence="8">
    <location>
        <begin position="209"/>
        <end position="229"/>
    </location>
</feature>
<sequence length="361" mass="39171">MDIIALAVTFALAFFTSLAITPLVIKLAFKLNFVDHPGQRRVHQKATPRLGGLGIFIAFLAGLSYALTQIELPLGILAGALIIVVTGLLDDRFSIRPIQKLFGQSIAAVFVLIDGPIINTLTVPFSDSAIVISPYIAVPIAFIWILGITNAVNLIDGLDGLAGGVSLIAALSIFTMAIMTGNMAVAFMVIALAGGLLGFLFFNFHPAKIFMGDSGSLLLGYLLAVFSVISFKQVTFVTLIIPIIILAVPIVDTMIAIIRRKLNNKRIMEADKHHLHHKLLAMGFSHRATVLFIYMIAAFFGIAAVLFYTSGLLGSTIIFLFCLLMTELMIEKLQLINTKYRPVLATLNRVRAATVTGERNR</sequence>
<evidence type="ECO:0000256" key="7">
    <source>
        <dbReference type="PIRSR" id="PIRSR600715-1"/>
    </source>
</evidence>
<evidence type="ECO:0000256" key="2">
    <source>
        <dbReference type="ARBA" id="ARBA00022475"/>
    </source>
</evidence>
<feature type="transmembrane region" description="Helical" evidence="8">
    <location>
        <begin position="101"/>
        <end position="123"/>
    </location>
</feature>
<dbReference type="InterPro" id="IPR018480">
    <property type="entry name" value="PNAcMuramoyl-5peptid_Trfase_CS"/>
</dbReference>
<gene>
    <name evidence="9" type="ordered locus">Bsel_3064</name>
</gene>
<comment type="cofactor">
    <cofactor evidence="7">
        <name>Mg(2+)</name>
        <dbReference type="ChEBI" id="CHEBI:18420"/>
    </cofactor>
</comment>
<comment type="subcellular location">
    <subcellularLocation>
        <location evidence="1">Cell membrane</location>
        <topology evidence="1">Multi-pass membrane protein</topology>
    </subcellularLocation>
</comment>
<name>D6Y044_BACIE</name>
<dbReference type="InterPro" id="IPR000715">
    <property type="entry name" value="Glycosyl_transferase_4"/>
</dbReference>
<feature type="transmembrane region" description="Helical" evidence="8">
    <location>
        <begin position="160"/>
        <end position="178"/>
    </location>
</feature>
<dbReference type="eggNOG" id="COG0472">
    <property type="taxonomic scope" value="Bacteria"/>
</dbReference>
<evidence type="ECO:0000256" key="1">
    <source>
        <dbReference type="ARBA" id="ARBA00004651"/>
    </source>
</evidence>
<dbReference type="RefSeq" id="WP_013173950.1">
    <property type="nucleotide sequence ID" value="NC_014219.1"/>
</dbReference>
<feature type="binding site" evidence="7">
    <location>
        <position position="153"/>
    </location>
    <ligand>
        <name>Mg(2+)</name>
        <dbReference type="ChEBI" id="CHEBI:18420"/>
    </ligand>
</feature>
<feature type="binding site" evidence="7">
    <location>
        <position position="213"/>
    </location>
    <ligand>
        <name>Mg(2+)</name>
        <dbReference type="ChEBI" id="CHEBI:18420"/>
    </ligand>
</feature>
<keyword evidence="7" id="KW-0460">Magnesium</keyword>
<evidence type="ECO:0000256" key="8">
    <source>
        <dbReference type="SAM" id="Phobius"/>
    </source>
</evidence>
<keyword evidence="10" id="KW-1185">Reference proteome</keyword>
<dbReference type="Pfam" id="PF00953">
    <property type="entry name" value="Glycos_transf_4"/>
    <property type="match status" value="1"/>
</dbReference>
<dbReference type="STRING" id="439292.Bsel_3064"/>
<dbReference type="PANTHER" id="PTHR22926">
    <property type="entry name" value="PHOSPHO-N-ACETYLMURAMOYL-PENTAPEPTIDE-TRANSFERASE"/>
    <property type="match status" value="1"/>
</dbReference>
<evidence type="ECO:0000256" key="4">
    <source>
        <dbReference type="ARBA" id="ARBA00022692"/>
    </source>
</evidence>
<feature type="transmembrane region" description="Helical" evidence="8">
    <location>
        <begin position="6"/>
        <end position="29"/>
    </location>
</feature>
<keyword evidence="2" id="KW-1003">Cell membrane</keyword>
<dbReference type="KEGG" id="bse:Bsel_3064"/>
<feature type="transmembrane region" description="Helical" evidence="8">
    <location>
        <begin position="312"/>
        <end position="330"/>
    </location>
</feature>
<evidence type="ECO:0000256" key="6">
    <source>
        <dbReference type="ARBA" id="ARBA00023136"/>
    </source>
</evidence>
<keyword evidence="5 8" id="KW-1133">Transmembrane helix</keyword>
<proteinExistence type="predicted"/>
<dbReference type="GO" id="GO:0005886">
    <property type="term" value="C:plasma membrane"/>
    <property type="evidence" value="ECO:0007669"/>
    <property type="project" value="UniProtKB-SubCell"/>
</dbReference>
<keyword evidence="4 8" id="KW-0812">Transmembrane</keyword>
<dbReference type="CDD" id="cd06853">
    <property type="entry name" value="GT_WecA_like"/>
    <property type="match status" value="1"/>
</dbReference>
<evidence type="ECO:0000313" key="10">
    <source>
        <dbReference type="Proteomes" id="UP000000271"/>
    </source>
</evidence>